<reference evidence="2 3" key="1">
    <citation type="submission" date="2011-02" db="EMBL/GenBank/DDBJ databases">
        <title>The Genome Sequence of Sphaeroforma arctica JP610.</title>
        <authorList>
            <consortium name="The Broad Institute Genome Sequencing Platform"/>
            <person name="Russ C."/>
            <person name="Cuomo C."/>
            <person name="Young S.K."/>
            <person name="Zeng Q."/>
            <person name="Gargeya S."/>
            <person name="Alvarado L."/>
            <person name="Berlin A."/>
            <person name="Chapman S.B."/>
            <person name="Chen Z."/>
            <person name="Freedman E."/>
            <person name="Gellesch M."/>
            <person name="Goldberg J."/>
            <person name="Griggs A."/>
            <person name="Gujja S."/>
            <person name="Heilman E."/>
            <person name="Heiman D."/>
            <person name="Howarth C."/>
            <person name="Mehta T."/>
            <person name="Neiman D."/>
            <person name="Pearson M."/>
            <person name="Roberts A."/>
            <person name="Saif S."/>
            <person name="Shea T."/>
            <person name="Shenoy N."/>
            <person name="Sisk P."/>
            <person name="Stolte C."/>
            <person name="Sykes S."/>
            <person name="White J."/>
            <person name="Yandava C."/>
            <person name="Burger G."/>
            <person name="Gray M.W."/>
            <person name="Holland P.W.H."/>
            <person name="King N."/>
            <person name="Lang F.B.F."/>
            <person name="Roger A.J."/>
            <person name="Ruiz-Trillo I."/>
            <person name="Haas B."/>
            <person name="Nusbaum C."/>
            <person name="Birren B."/>
        </authorList>
    </citation>
    <scope>NUCLEOTIDE SEQUENCE [LARGE SCALE GENOMIC DNA]</scope>
    <source>
        <strain evidence="2 3">JP610</strain>
    </source>
</reference>
<sequence length="97" mass="10292">MSRGNPPRLRGWRLLMCDSVSCQNDNFTSCPDGIDCVNTFDAEGVVVESVAVDAASEADEVVPATESIPSAQETDTAREIVDTSSDAIIPDTISDVD</sequence>
<name>A0A0L0FPE5_9EUKA</name>
<dbReference type="GeneID" id="25909399"/>
<proteinExistence type="predicted"/>
<evidence type="ECO:0000313" key="2">
    <source>
        <dbReference type="EMBL" id="KNC78685.1"/>
    </source>
</evidence>
<protein>
    <submittedName>
        <fullName evidence="2">Uncharacterized protein</fullName>
    </submittedName>
</protein>
<dbReference type="Proteomes" id="UP000054560">
    <property type="component" value="Unassembled WGS sequence"/>
</dbReference>
<evidence type="ECO:0000313" key="3">
    <source>
        <dbReference type="Proteomes" id="UP000054560"/>
    </source>
</evidence>
<accession>A0A0L0FPE5</accession>
<dbReference type="RefSeq" id="XP_014152587.1">
    <property type="nucleotide sequence ID" value="XM_014297112.1"/>
</dbReference>
<gene>
    <name evidence="2" type="ORF">SARC_08895</name>
</gene>
<feature type="region of interest" description="Disordered" evidence="1">
    <location>
        <begin position="61"/>
        <end position="82"/>
    </location>
</feature>
<keyword evidence="3" id="KW-1185">Reference proteome</keyword>
<dbReference type="EMBL" id="KQ242442">
    <property type="protein sequence ID" value="KNC78685.1"/>
    <property type="molecule type" value="Genomic_DNA"/>
</dbReference>
<organism evidence="2 3">
    <name type="scientific">Sphaeroforma arctica JP610</name>
    <dbReference type="NCBI Taxonomy" id="667725"/>
    <lineage>
        <taxon>Eukaryota</taxon>
        <taxon>Ichthyosporea</taxon>
        <taxon>Ichthyophonida</taxon>
        <taxon>Sphaeroforma</taxon>
    </lineage>
</organism>
<evidence type="ECO:0000256" key="1">
    <source>
        <dbReference type="SAM" id="MobiDB-lite"/>
    </source>
</evidence>
<dbReference type="AlphaFoldDB" id="A0A0L0FPE5"/>